<gene>
    <name evidence="2" type="ORF">ACFSB2_05000</name>
</gene>
<dbReference type="EMBL" id="JBHUCX010000014">
    <property type="protein sequence ID" value="MFD1674068.1"/>
    <property type="molecule type" value="Genomic_DNA"/>
</dbReference>
<dbReference type="InterPro" id="IPR002686">
    <property type="entry name" value="Transposase_17"/>
</dbReference>
<evidence type="ECO:0000313" key="3">
    <source>
        <dbReference type="Proteomes" id="UP001597079"/>
    </source>
</evidence>
<evidence type="ECO:0000259" key="1">
    <source>
        <dbReference type="Pfam" id="PF01797"/>
    </source>
</evidence>
<dbReference type="Proteomes" id="UP001597079">
    <property type="component" value="Unassembled WGS sequence"/>
</dbReference>
<reference evidence="3" key="1">
    <citation type="journal article" date="2019" name="Int. J. Syst. Evol. Microbiol.">
        <title>The Global Catalogue of Microorganisms (GCM) 10K type strain sequencing project: providing services to taxonomists for standard genome sequencing and annotation.</title>
        <authorList>
            <consortium name="The Broad Institute Genomics Platform"/>
            <consortium name="The Broad Institute Genome Sequencing Center for Infectious Disease"/>
            <person name="Wu L."/>
            <person name="Ma J."/>
        </authorList>
    </citation>
    <scope>NUCLEOTIDE SEQUENCE [LARGE SCALE GENOMIC DNA]</scope>
    <source>
        <strain evidence="3">CGMCC 1.12286</strain>
    </source>
</reference>
<feature type="domain" description="Transposase IS200-like" evidence="1">
    <location>
        <begin position="6"/>
        <end position="37"/>
    </location>
</feature>
<keyword evidence="3" id="KW-1185">Reference proteome</keyword>
<name>A0ABW4JDR5_9BACL</name>
<sequence length="37" mass="4684">MQRYHFVFRIDIMETMPDHVHFLFQCDPQQRVYKVVK</sequence>
<organism evidence="2 3">
    <name type="scientific">Alicyclobacillus fodiniaquatilis</name>
    <dbReference type="NCBI Taxonomy" id="1661150"/>
    <lineage>
        <taxon>Bacteria</taxon>
        <taxon>Bacillati</taxon>
        <taxon>Bacillota</taxon>
        <taxon>Bacilli</taxon>
        <taxon>Bacillales</taxon>
        <taxon>Alicyclobacillaceae</taxon>
        <taxon>Alicyclobacillus</taxon>
    </lineage>
</organism>
<dbReference type="Pfam" id="PF01797">
    <property type="entry name" value="Y1_Tnp"/>
    <property type="match status" value="1"/>
</dbReference>
<dbReference type="SUPFAM" id="SSF143422">
    <property type="entry name" value="Transposase IS200-like"/>
    <property type="match status" value="1"/>
</dbReference>
<dbReference type="Gene3D" id="3.30.70.1290">
    <property type="entry name" value="Transposase IS200-like"/>
    <property type="match status" value="1"/>
</dbReference>
<proteinExistence type="predicted"/>
<dbReference type="RefSeq" id="WP_377941782.1">
    <property type="nucleotide sequence ID" value="NZ_JBHUCX010000014.1"/>
</dbReference>
<dbReference type="InterPro" id="IPR036515">
    <property type="entry name" value="Transposase_17_sf"/>
</dbReference>
<evidence type="ECO:0000313" key="2">
    <source>
        <dbReference type="EMBL" id="MFD1674068.1"/>
    </source>
</evidence>
<comment type="caution">
    <text evidence="2">The sequence shown here is derived from an EMBL/GenBank/DDBJ whole genome shotgun (WGS) entry which is preliminary data.</text>
</comment>
<accession>A0ABW4JDR5</accession>
<protein>
    <submittedName>
        <fullName evidence="2">Transposase</fullName>
    </submittedName>
</protein>